<evidence type="ECO:0000256" key="2">
    <source>
        <dbReference type="ARBA" id="ARBA00011152"/>
    </source>
</evidence>
<dbReference type="InterPro" id="IPR029062">
    <property type="entry name" value="Class_I_gatase-like"/>
</dbReference>
<dbReference type="OrthoDB" id="9807137at2"/>
<proteinExistence type="inferred from homology"/>
<dbReference type="PROSITE" id="PS51273">
    <property type="entry name" value="GATASE_TYPE_1"/>
    <property type="match status" value="1"/>
</dbReference>
<accession>A0A5C1Q9H9</accession>
<name>A0A5C1Q9H9_9SPIO</name>
<keyword evidence="5 10" id="KW-0315">Glutamine amidotransferase</keyword>
<evidence type="ECO:0000256" key="3">
    <source>
        <dbReference type="ARBA" id="ARBA00022605"/>
    </source>
</evidence>
<dbReference type="SUPFAM" id="SSF52317">
    <property type="entry name" value="Class I glutamine amidotransferase-like"/>
    <property type="match status" value="1"/>
</dbReference>
<dbReference type="UniPathway" id="UPA00031">
    <property type="reaction ID" value="UER00010"/>
</dbReference>
<evidence type="ECO:0000256" key="9">
    <source>
        <dbReference type="ARBA" id="ARBA00049534"/>
    </source>
</evidence>
<evidence type="ECO:0000256" key="8">
    <source>
        <dbReference type="ARBA" id="ARBA00047838"/>
    </source>
</evidence>
<feature type="active site" evidence="10 11">
    <location>
        <position position="184"/>
    </location>
</feature>
<evidence type="ECO:0000256" key="6">
    <source>
        <dbReference type="ARBA" id="ARBA00023102"/>
    </source>
</evidence>
<dbReference type="EC" id="3.5.1.2" evidence="10"/>
<evidence type="ECO:0000256" key="10">
    <source>
        <dbReference type="HAMAP-Rule" id="MF_00278"/>
    </source>
</evidence>
<evidence type="ECO:0000256" key="7">
    <source>
        <dbReference type="ARBA" id="ARBA00023239"/>
    </source>
</evidence>
<keyword evidence="10" id="KW-0963">Cytoplasm</keyword>
<dbReference type="KEGG" id="sper:EW093_04595"/>
<dbReference type="GO" id="GO:0004359">
    <property type="term" value="F:glutaminase activity"/>
    <property type="evidence" value="ECO:0007669"/>
    <property type="project" value="UniProtKB-EC"/>
</dbReference>
<dbReference type="EC" id="4.3.2.10" evidence="10"/>
<dbReference type="Gene3D" id="3.40.50.880">
    <property type="match status" value="1"/>
</dbReference>
<dbReference type="GO" id="GO:0000105">
    <property type="term" value="P:L-histidine biosynthetic process"/>
    <property type="evidence" value="ECO:0007669"/>
    <property type="project" value="UniProtKB-UniRule"/>
</dbReference>
<evidence type="ECO:0000313" key="13">
    <source>
        <dbReference type="EMBL" id="QEN04008.1"/>
    </source>
</evidence>
<dbReference type="GO" id="GO:0016829">
    <property type="term" value="F:lyase activity"/>
    <property type="evidence" value="ECO:0007669"/>
    <property type="project" value="UniProtKB-KW"/>
</dbReference>
<feature type="active site" description="Nucleophile" evidence="10 11">
    <location>
        <position position="80"/>
    </location>
</feature>
<dbReference type="GO" id="GO:0000107">
    <property type="term" value="F:imidazoleglycerol-phosphate synthase activity"/>
    <property type="evidence" value="ECO:0007669"/>
    <property type="project" value="UniProtKB-UniRule"/>
</dbReference>
<dbReference type="Pfam" id="PF00117">
    <property type="entry name" value="GATase"/>
    <property type="match status" value="1"/>
</dbReference>
<evidence type="ECO:0000256" key="1">
    <source>
        <dbReference type="ARBA" id="ARBA00005091"/>
    </source>
</evidence>
<reference evidence="13 14" key="1">
    <citation type="submission" date="2019-02" db="EMBL/GenBank/DDBJ databases">
        <authorList>
            <person name="Fomenkov A."/>
            <person name="Dubinina G."/>
            <person name="Grabovich M."/>
            <person name="Vincze T."/>
            <person name="Roberts R.J."/>
        </authorList>
    </citation>
    <scope>NUCLEOTIDE SEQUENCE [LARGE SCALE GENOMIC DNA]</scope>
    <source>
        <strain evidence="13 14">P</strain>
    </source>
</reference>
<dbReference type="Proteomes" id="UP000323824">
    <property type="component" value="Chromosome"/>
</dbReference>
<dbReference type="GO" id="GO:0005737">
    <property type="term" value="C:cytoplasm"/>
    <property type="evidence" value="ECO:0007669"/>
    <property type="project" value="UniProtKB-SubCell"/>
</dbReference>
<evidence type="ECO:0000256" key="5">
    <source>
        <dbReference type="ARBA" id="ARBA00022962"/>
    </source>
</evidence>
<keyword evidence="4 10" id="KW-0378">Hydrolase</keyword>
<comment type="pathway">
    <text evidence="1 10">Amino-acid biosynthesis; L-histidine biosynthesis; L-histidine from 5-phospho-alpha-D-ribose 1-diphosphate: step 5/9.</text>
</comment>
<dbReference type="NCBIfam" id="TIGR01855">
    <property type="entry name" value="IMP_synth_hisH"/>
    <property type="match status" value="1"/>
</dbReference>
<evidence type="ECO:0000256" key="4">
    <source>
        <dbReference type="ARBA" id="ARBA00022801"/>
    </source>
</evidence>
<dbReference type="PIRSF" id="PIRSF000495">
    <property type="entry name" value="Amidotransf_hisH"/>
    <property type="match status" value="1"/>
</dbReference>
<keyword evidence="7 10" id="KW-0456">Lyase</keyword>
<evidence type="ECO:0000256" key="11">
    <source>
        <dbReference type="PIRSR" id="PIRSR000495-1"/>
    </source>
</evidence>
<comment type="subunit">
    <text evidence="2 10">Heterodimer of HisH and HisF.</text>
</comment>
<dbReference type="PANTHER" id="PTHR42701:SF1">
    <property type="entry name" value="IMIDAZOLE GLYCEROL PHOSPHATE SYNTHASE SUBUNIT HISH"/>
    <property type="match status" value="1"/>
</dbReference>
<gene>
    <name evidence="10 13" type="primary">hisH</name>
    <name evidence="13" type="ORF">EW093_04595</name>
</gene>
<organism evidence="13 14">
    <name type="scientific">Thiospirochaeta perfilievii</name>
    <dbReference type="NCBI Taxonomy" id="252967"/>
    <lineage>
        <taxon>Bacteria</taxon>
        <taxon>Pseudomonadati</taxon>
        <taxon>Spirochaetota</taxon>
        <taxon>Spirochaetia</taxon>
        <taxon>Spirochaetales</taxon>
        <taxon>Spirochaetaceae</taxon>
        <taxon>Thiospirochaeta</taxon>
    </lineage>
</organism>
<comment type="catalytic activity">
    <reaction evidence="9 10">
        <text>L-glutamine + H2O = L-glutamate + NH4(+)</text>
        <dbReference type="Rhea" id="RHEA:15889"/>
        <dbReference type="ChEBI" id="CHEBI:15377"/>
        <dbReference type="ChEBI" id="CHEBI:28938"/>
        <dbReference type="ChEBI" id="CHEBI:29985"/>
        <dbReference type="ChEBI" id="CHEBI:58359"/>
        <dbReference type="EC" id="3.5.1.2"/>
    </reaction>
</comment>
<dbReference type="InterPro" id="IPR017926">
    <property type="entry name" value="GATASE"/>
</dbReference>
<sequence length="200" mass="22230">MKIGIVDYNAGNLTSVVSALSFIGSDYVVSSEHSVLMGCDKLIFPGVGEANWAMEQLRVRDLERSLREFKKSGKPILGICLGSQIILDHSQESDTNCLGLVPGEAKHFPKDMGLKIPHIGWNTVEHNGKGIFRGIPKEASFYFVHSYYVEPKDKKNVIGKTTYGIEFCSSVEYENITAFQFHPEKSGEVGLQLLRNFVEA</sequence>
<feature type="domain" description="Glutamine amidotransferase" evidence="12">
    <location>
        <begin position="38"/>
        <end position="198"/>
    </location>
</feature>
<protein>
    <recommendedName>
        <fullName evidence="10">Imidazole glycerol phosphate synthase subunit HisH</fullName>
        <ecNumber evidence="10">4.3.2.10</ecNumber>
    </recommendedName>
    <alternativeName>
        <fullName evidence="10">IGP synthase glutaminase subunit</fullName>
        <ecNumber evidence="10">3.5.1.2</ecNumber>
    </alternativeName>
    <alternativeName>
        <fullName evidence="10">IGP synthase subunit HisH</fullName>
    </alternativeName>
    <alternativeName>
        <fullName evidence="10">ImGP synthase subunit HisH</fullName>
        <shortName evidence="10">IGPS subunit HisH</shortName>
    </alternativeName>
</protein>
<comment type="subcellular location">
    <subcellularLocation>
        <location evidence="10">Cytoplasm</location>
    </subcellularLocation>
</comment>
<dbReference type="CDD" id="cd01748">
    <property type="entry name" value="GATase1_IGP_Synthase"/>
    <property type="match status" value="1"/>
</dbReference>
<dbReference type="PANTHER" id="PTHR42701">
    <property type="entry name" value="IMIDAZOLE GLYCEROL PHOSPHATE SYNTHASE SUBUNIT HISH"/>
    <property type="match status" value="1"/>
</dbReference>
<keyword evidence="3 10" id="KW-0028">Amino-acid biosynthesis</keyword>
<dbReference type="RefSeq" id="WP_149567265.1">
    <property type="nucleotide sequence ID" value="NZ_CP035807.1"/>
</dbReference>
<comment type="function">
    <text evidence="10">IGPS catalyzes the conversion of PRFAR and glutamine to IGP, AICAR and glutamate. The HisH subunit catalyzes the hydrolysis of glutamine to glutamate and ammonia as part of the synthesis of IGP and AICAR. The resulting ammonia molecule is channeled to the active site of HisF.</text>
</comment>
<dbReference type="InterPro" id="IPR010139">
    <property type="entry name" value="Imidazole-glycPsynth_HisH"/>
</dbReference>
<evidence type="ECO:0000313" key="14">
    <source>
        <dbReference type="Proteomes" id="UP000323824"/>
    </source>
</evidence>
<keyword evidence="14" id="KW-1185">Reference proteome</keyword>
<keyword evidence="6 10" id="KW-0368">Histidine biosynthesis</keyword>
<comment type="catalytic activity">
    <reaction evidence="8 10">
        <text>5-[(5-phospho-1-deoxy-D-ribulos-1-ylimino)methylamino]-1-(5-phospho-beta-D-ribosyl)imidazole-4-carboxamide + L-glutamine = D-erythro-1-(imidazol-4-yl)glycerol 3-phosphate + 5-amino-1-(5-phospho-beta-D-ribosyl)imidazole-4-carboxamide + L-glutamate + H(+)</text>
        <dbReference type="Rhea" id="RHEA:24793"/>
        <dbReference type="ChEBI" id="CHEBI:15378"/>
        <dbReference type="ChEBI" id="CHEBI:29985"/>
        <dbReference type="ChEBI" id="CHEBI:58278"/>
        <dbReference type="ChEBI" id="CHEBI:58359"/>
        <dbReference type="ChEBI" id="CHEBI:58475"/>
        <dbReference type="ChEBI" id="CHEBI:58525"/>
        <dbReference type="EC" id="4.3.2.10"/>
    </reaction>
</comment>
<evidence type="ECO:0000259" key="12">
    <source>
        <dbReference type="Pfam" id="PF00117"/>
    </source>
</evidence>
<feature type="active site" evidence="10 11">
    <location>
        <position position="182"/>
    </location>
</feature>
<dbReference type="EMBL" id="CP035807">
    <property type="protein sequence ID" value="QEN04008.1"/>
    <property type="molecule type" value="Genomic_DNA"/>
</dbReference>
<dbReference type="AlphaFoldDB" id="A0A5C1Q9H9"/>
<dbReference type="HAMAP" id="MF_00278">
    <property type="entry name" value="HisH"/>
    <property type="match status" value="1"/>
</dbReference>
<reference evidence="13 14" key="2">
    <citation type="submission" date="2019-09" db="EMBL/GenBank/DDBJ databases">
        <title>Complete Genome Sequence and Methylome Analysis of free living Spirochaetas.</title>
        <authorList>
            <person name="Leshcheva N."/>
            <person name="Mikheeva N."/>
        </authorList>
    </citation>
    <scope>NUCLEOTIDE SEQUENCE [LARGE SCALE GENOMIC DNA]</scope>
    <source>
        <strain evidence="13 14">P</strain>
    </source>
</reference>